<dbReference type="HOGENOM" id="CLU_2509650_0_0_11"/>
<dbReference type="RefSeq" id="WP_006288790.1">
    <property type="nucleotide sequence ID" value="NZ_AP012333.1"/>
</dbReference>
<dbReference type="PATRIC" id="fig|864564.6.peg.1347"/>
<name>E6K0M2_PARDN</name>
<reference evidence="1 2" key="1">
    <citation type="submission" date="2010-12" db="EMBL/GenBank/DDBJ databases">
        <authorList>
            <person name="Muzny D."/>
            <person name="Qin X."/>
            <person name="Buhay C."/>
            <person name="Dugan-Rocha S."/>
            <person name="Ding Y."/>
            <person name="Chen G."/>
            <person name="Hawes A."/>
            <person name="Holder M."/>
            <person name="Jhangiani S."/>
            <person name="Johnson A."/>
            <person name="Khan Z."/>
            <person name="Li Z."/>
            <person name="Liu W."/>
            <person name="Liu X."/>
            <person name="Perez L."/>
            <person name="Shen H."/>
            <person name="Wang Q."/>
            <person name="Watt J."/>
            <person name="Xi L."/>
            <person name="Xin Y."/>
            <person name="Zhou J."/>
            <person name="Deng J."/>
            <person name="Jiang H."/>
            <person name="Liu Y."/>
            <person name="Qu J."/>
            <person name="Song X.-Z."/>
            <person name="Zhang L."/>
            <person name="Villasana D."/>
            <person name="Johnson A."/>
            <person name="Liu J."/>
            <person name="Liyanage D."/>
            <person name="Lorensuhewa L."/>
            <person name="Robinson T."/>
            <person name="Song A."/>
            <person name="Song B.-B."/>
            <person name="Dinh H."/>
            <person name="Thornton R."/>
            <person name="Coyle M."/>
            <person name="Francisco L."/>
            <person name="Jackson L."/>
            <person name="Javaid M."/>
            <person name="Korchina V."/>
            <person name="Kovar C."/>
            <person name="Mata R."/>
            <person name="Mathew T."/>
            <person name="Ngo R."/>
            <person name="Nguyen L."/>
            <person name="Nguyen N."/>
            <person name="Okwuonu G."/>
            <person name="Ongeri F."/>
            <person name="Pham C."/>
            <person name="Simmons D."/>
            <person name="Wilczek-Boney K."/>
            <person name="Hale W."/>
            <person name="Jakkamsetti A."/>
            <person name="Pham P."/>
            <person name="Ruth R."/>
            <person name="San Lucas F."/>
            <person name="Warren J."/>
            <person name="Zhang J."/>
            <person name="Zhao Z."/>
            <person name="Zhou C."/>
            <person name="Zhu D."/>
            <person name="Lee S."/>
            <person name="Bess C."/>
            <person name="Blankenburg K."/>
            <person name="Forbes L."/>
            <person name="Fu Q."/>
            <person name="Gubbala S."/>
            <person name="Hirani K."/>
            <person name="Jayaseelan J.C."/>
            <person name="Lara F."/>
            <person name="Munidasa M."/>
            <person name="Palculict T."/>
            <person name="Patil S."/>
            <person name="Pu L.-L."/>
            <person name="Saada N."/>
            <person name="Tang L."/>
            <person name="Weissenberger G."/>
            <person name="Zhu Y."/>
            <person name="Hemphill L."/>
            <person name="Shang Y."/>
            <person name="Youmans B."/>
            <person name="Ayvaz T."/>
            <person name="Ross M."/>
            <person name="Santibanez J."/>
            <person name="Aqrawi P."/>
            <person name="Gross S."/>
            <person name="Joshi V."/>
            <person name="Fowler G."/>
            <person name="Nazareth L."/>
            <person name="Reid J."/>
            <person name="Worley K."/>
            <person name="Petrosino J."/>
            <person name="Highlander S."/>
            <person name="Gibbs R."/>
        </authorList>
    </citation>
    <scope>NUCLEOTIDE SEQUENCE [LARGE SCALE GENOMIC DNA]</scope>
    <source>
        <strain evidence="1 2">DSM 10105</strain>
    </source>
</reference>
<comment type="caution">
    <text evidence="1">The sequence shown here is derived from an EMBL/GenBank/DDBJ whole genome shotgun (WGS) entry which is preliminary data.</text>
</comment>
<evidence type="ECO:0000313" key="1">
    <source>
        <dbReference type="EMBL" id="EFT83360.1"/>
    </source>
</evidence>
<evidence type="ECO:0000313" key="2">
    <source>
        <dbReference type="Proteomes" id="UP000004946"/>
    </source>
</evidence>
<dbReference type="EMBL" id="AEON01000001">
    <property type="protein sequence ID" value="EFT83360.1"/>
    <property type="molecule type" value="Genomic_DNA"/>
</dbReference>
<dbReference type="AlphaFoldDB" id="E6K0M2"/>
<protein>
    <submittedName>
        <fullName evidence="1">Uncharacterized protein</fullName>
    </submittedName>
</protein>
<organism evidence="1 2">
    <name type="scientific">Parascardovia denticolens DSM 10105 = JCM 12538</name>
    <dbReference type="NCBI Taxonomy" id="864564"/>
    <lineage>
        <taxon>Bacteria</taxon>
        <taxon>Bacillati</taxon>
        <taxon>Actinomycetota</taxon>
        <taxon>Actinomycetes</taxon>
        <taxon>Bifidobacteriales</taxon>
        <taxon>Bifidobacteriaceae</taxon>
        <taxon>Parascardovia</taxon>
    </lineage>
</organism>
<gene>
    <name evidence="1" type="ORF">HMPREF0620_0365</name>
</gene>
<dbReference type="Proteomes" id="UP000004946">
    <property type="component" value="Chromosome"/>
</dbReference>
<keyword evidence="2" id="KW-1185">Reference proteome</keyword>
<sequence>MEAALIHAATMVAKVAFSQLSFAGGLVEGRFRPASFMALAASLAFQRPRIRSVSDGFGLASAIPSPGNHANGLPNSSLLFNAYEA</sequence>
<dbReference type="KEGG" id="pdo:PSDT_1226"/>
<proteinExistence type="predicted"/>
<accession>E6K0M2</accession>